<name>A0A6J5T443_9CAUD</name>
<gene>
    <name evidence="2" type="ORF">UFOVP1293_29</name>
    <name evidence="3" type="ORF">UFOVP1644_47</name>
    <name evidence="1" type="ORF">UFOVP860_82</name>
</gene>
<dbReference type="EMBL" id="LR797244">
    <property type="protein sequence ID" value="CAB4195345.1"/>
    <property type="molecule type" value="Genomic_DNA"/>
</dbReference>
<dbReference type="EMBL" id="LR796812">
    <property type="protein sequence ID" value="CAB4168015.1"/>
    <property type="molecule type" value="Genomic_DNA"/>
</dbReference>
<dbReference type="EMBL" id="LR797513">
    <property type="protein sequence ID" value="CAB4222493.1"/>
    <property type="molecule type" value="Genomic_DNA"/>
</dbReference>
<proteinExistence type="predicted"/>
<evidence type="ECO:0000313" key="1">
    <source>
        <dbReference type="EMBL" id="CAB4168015.1"/>
    </source>
</evidence>
<organism evidence="3">
    <name type="scientific">uncultured Caudovirales phage</name>
    <dbReference type="NCBI Taxonomy" id="2100421"/>
    <lineage>
        <taxon>Viruses</taxon>
        <taxon>Duplodnaviria</taxon>
        <taxon>Heunggongvirae</taxon>
        <taxon>Uroviricota</taxon>
        <taxon>Caudoviricetes</taxon>
        <taxon>Peduoviridae</taxon>
        <taxon>Maltschvirus</taxon>
        <taxon>Maltschvirus maltsch</taxon>
    </lineage>
</organism>
<protein>
    <submittedName>
        <fullName evidence="3">Uncharacterized protein</fullName>
    </submittedName>
</protein>
<accession>A0A6J5T443</accession>
<reference evidence="3" key="1">
    <citation type="submission" date="2020-05" db="EMBL/GenBank/DDBJ databases">
        <authorList>
            <person name="Chiriac C."/>
            <person name="Salcher M."/>
            <person name="Ghai R."/>
            <person name="Kavagutti S V."/>
        </authorList>
    </citation>
    <scope>NUCLEOTIDE SEQUENCE</scope>
</reference>
<sequence>MSETPTSAADRFNVAFPWFDHDRWAWHYEPIAEGGSAYRIHSARRDAFGEIAIYMQGAGAERFLAVQRWLVAEFNPAREVPGTRYIVVEKMGHRPGGHNSAWQGGR</sequence>
<evidence type="ECO:0000313" key="2">
    <source>
        <dbReference type="EMBL" id="CAB4195345.1"/>
    </source>
</evidence>
<evidence type="ECO:0000313" key="3">
    <source>
        <dbReference type="EMBL" id="CAB4222493.1"/>
    </source>
</evidence>